<evidence type="ECO:0000313" key="2">
    <source>
        <dbReference type="Proteomes" id="UP000694866"/>
    </source>
</evidence>
<organism evidence="2 3">
    <name type="scientific">Fopius arisanus</name>
    <dbReference type="NCBI Taxonomy" id="64838"/>
    <lineage>
        <taxon>Eukaryota</taxon>
        <taxon>Metazoa</taxon>
        <taxon>Ecdysozoa</taxon>
        <taxon>Arthropoda</taxon>
        <taxon>Hexapoda</taxon>
        <taxon>Insecta</taxon>
        <taxon>Pterygota</taxon>
        <taxon>Neoptera</taxon>
        <taxon>Endopterygota</taxon>
        <taxon>Hymenoptera</taxon>
        <taxon>Apocrita</taxon>
        <taxon>Ichneumonoidea</taxon>
        <taxon>Braconidae</taxon>
        <taxon>Opiinae</taxon>
        <taxon>Fopius</taxon>
    </lineage>
</organism>
<dbReference type="KEGG" id="fas:105266657"/>
<dbReference type="InterPro" id="IPR000182">
    <property type="entry name" value="GNAT_dom"/>
</dbReference>
<dbReference type="GeneID" id="105266657"/>
<dbReference type="GO" id="GO:0008080">
    <property type="term" value="F:N-acetyltransferase activity"/>
    <property type="evidence" value="ECO:0007669"/>
    <property type="project" value="TreeGrafter"/>
</dbReference>
<dbReference type="Pfam" id="PF00583">
    <property type="entry name" value="Acetyltransf_1"/>
    <property type="match status" value="1"/>
</dbReference>
<feature type="domain" description="N-acetyltransferase" evidence="1">
    <location>
        <begin position="6"/>
        <end position="229"/>
    </location>
</feature>
<proteinExistence type="predicted"/>
<dbReference type="InterPro" id="IPR016181">
    <property type="entry name" value="Acyl_CoA_acyltransferase"/>
</dbReference>
<protein>
    <recommendedName>
        <fullName evidence="1">N-acetyltransferase domain-containing protein</fullName>
    </recommendedName>
</protein>
<dbReference type="PROSITE" id="PS51186">
    <property type="entry name" value="GNAT"/>
    <property type="match status" value="1"/>
</dbReference>
<gene>
    <name evidence="3 4" type="primary">LOC105266657</name>
</gene>
<keyword evidence="2" id="KW-1185">Reference proteome</keyword>
<dbReference type="Proteomes" id="UP000694866">
    <property type="component" value="Unplaced"/>
</dbReference>
<dbReference type="SUPFAM" id="SSF55729">
    <property type="entry name" value="Acyl-CoA N-acyltransferases (Nat)"/>
    <property type="match status" value="1"/>
</dbReference>
<dbReference type="OrthoDB" id="2115692at2759"/>
<evidence type="ECO:0000313" key="3">
    <source>
        <dbReference type="RefSeq" id="XP_011303300.1"/>
    </source>
</evidence>
<evidence type="ECO:0000313" key="4">
    <source>
        <dbReference type="RefSeq" id="XP_011303309.1"/>
    </source>
</evidence>
<dbReference type="PANTHER" id="PTHR20905:SF1">
    <property type="entry name" value="AT07410P-RELATED"/>
    <property type="match status" value="1"/>
</dbReference>
<dbReference type="PANTHER" id="PTHR20905">
    <property type="entry name" value="N-ACETYLTRANSFERASE-RELATED"/>
    <property type="match status" value="1"/>
</dbReference>
<dbReference type="AlphaFoldDB" id="A0A9R1T5Y5"/>
<accession>A0A9R1T5Y5</accession>
<name>A0A9R1T5Y5_9HYME</name>
<dbReference type="Gene3D" id="3.40.630.30">
    <property type="match status" value="1"/>
</dbReference>
<sequence>METGDYTIRTTSPSDLPQVLDLMRENFYFEENMCKLLCERSKITDDERGIITEISDGSVRAILQGSTCFVAVHSSGIVGANLTLLSENPGCGEGKDALAGIFPSNPHSPVIEEYHKYLMDINDRANLFNRYQVKNLMEFYAVAVDKNHRRKGIAQELISRGISWARDQAIPLVFGVFTSPFSMKSAQRAGMTSILDIDLLEYKDHLGEPIFQGIPANIVNVMVRETKNL</sequence>
<dbReference type="RefSeq" id="XP_011303300.1">
    <property type="nucleotide sequence ID" value="XM_011304998.1"/>
</dbReference>
<evidence type="ECO:0000259" key="1">
    <source>
        <dbReference type="PROSITE" id="PS51186"/>
    </source>
</evidence>
<dbReference type="RefSeq" id="XP_011303309.1">
    <property type="nucleotide sequence ID" value="XM_011305007.1"/>
</dbReference>
<dbReference type="CDD" id="cd04301">
    <property type="entry name" value="NAT_SF"/>
    <property type="match status" value="1"/>
</dbReference>
<reference evidence="3 4" key="1">
    <citation type="submission" date="2025-04" db="UniProtKB">
        <authorList>
            <consortium name="RefSeq"/>
        </authorList>
    </citation>
    <scope>IDENTIFICATION</scope>
    <source>
        <strain evidence="3 4">USDA-PBARC FA_bdor</strain>
        <tissue evidence="3 4">Whole organism</tissue>
    </source>
</reference>
<accession>A0A9R1T5R9</accession>